<dbReference type="eggNOG" id="COG3314">
    <property type="taxonomic scope" value="Bacteria"/>
</dbReference>
<evidence type="ECO:0000256" key="1">
    <source>
        <dbReference type="SAM" id="Phobius"/>
    </source>
</evidence>
<keyword evidence="1" id="KW-0472">Membrane</keyword>
<dbReference type="RefSeq" id="WP_008485801.1">
    <property type="nucleotide sequence ID" value="NZ_AMRI01000023.1"/>
</dbReference>
<feature type="transmembrane region" description="Helical" evidence="1">
    <location>
        <begin position="326"/>
        <end position="348"/>
    </location>
</feature>
<feature type="transmembrane region" description="Helical" evidence="1">
    <location>
        <begin position="219"/>
        <end position="240"/>
    </location>
</feature>
<feature type="transmembrane region" description="Helical" evidence="1">
    <location>
        <begin position="103"/>
        <end position="121"/>
    </location>
</feature>
<organism evidence="3 4">
    <name type="scientific">Gallaecimonas xiamenensis 3-C-1</name>
    <dbReference type="NCBI Taxonomy" id="745411"/>
    <lineage>
        <taxon>Bacteria</taxon>
        <taxon>Pseudomonadati</taxon>
        <taxon>Pseudomonadota</taxon>
        <taxon>Gammaproteobacteria</taxon>
        <taxon>Enterobacterales</taxon>
        <taxon>Gallaecimonadaceae</taxon>
        <taxon>Gallaecimonas</taxon>
    </lineage>
</organism>
<evidence type="ECO:0000313" key="3">
    <source>
        <dbReference type="EMBL" id="EKE69562.1"/>
    </source>
</evidence>
<feature type="transmembrane region" description="Helical" evidence="1">
    <location>
        <begin position="20"/>
        <end position="42"/>
    </location>
</feature>
<feature type="transmembrane region" description="Helical" evidence="1">
    <location>
        <begin position="437"/>
        <end position="458"/>
    </location>
</feature>
<feature type="transmembrane region" description="Helical" evidence="1">
    <location>
        <begin position="141"/>
        <end position="168"/>
    </location>
</feature>
<evidence type="ECO:0000313" key="4">
    <source>
        <dbReference type="Proteomes" id="UP000006755"/>
    </source>
</evidence>
<feature type="domain" description="Nucleoside transporter/FeoB GTPase Gate" evidence="2">
    <location>
        <begin position="144"/>
        <end position="239"/>
    </location>
</feature>
<reference evidence="3 4" key="1">
    <citation type="journal article" date="2012" name="J. Bacteriol.">
        <title>Genome Sequence of Gallaecimonas xiamenensis Type Strain 3-C-1.</title>
        <authorList>
            <person name="Lai Q."/>
            <person name="Wang L."/>
            <person name="Wang W."/>
            <person name="Shao Z."/>
        </authorList>
    </citation>
    <scope>NUCLEOTIDE SEQUENCE [LARGE SCALE GENOMIC DNA]</scope>
    <source>
        <strain evidence="3 4">3-C-1</strain>
    </source>
</reference>
<keyword evidence="4" id="KW-1185">Reference proteome</keyword>
<dbReference type="Proteomes" id="UP000006755">
    <property type="component" value="Unassembled WGS sequence"/>
</dbReference>
<feature type="transmembrane region" description="Helical" evidence="1">
    <location>
        <begin position="246"/>
        <end position="265"/>
    </location>
</feature>
<dbReference type="AlphaFoldDB" id="K2J3V6"/>
<feature type="transmembrane region" description="Helical" evidence="1">
    <location>
        <begin position="404"/>
        <end position="425"/>
    </location>
</feature>
<accession>K2J3V6</accession>
<keyword evidence="1" id="KW-0812">Transmembrane</keyword>
<dbReference type="EMBL" id="AMRI01000023">
    <property type="protein sequence ID" value="EKE69562.1"/>
    <property type="molecule type" value="Genomic_DNA"/>
</dbReference>
<gene>
    <name evidence="3" type="ORF">B3C1_14752</name>
</gene>
<feature type="transmembrane region" description="Helical" evidence="1">
    <location>
        <begin position="62"/>
        <end position="83"/>
    </location>
</feature>
<dbReference type="InterPro" id="IPR011642">
    <property type="entry name" value="Gate_dom"/>
</dbReference>
<keyword evidence="1" id="KW-1133">Transmembrane helix</keyword>
<protein>
    <recommendedName>
        <fullName evidence="2">Nucleoside transporter/FeoB GTPase Gate domain-containing protein</fullName>
    </recommendedName>
</protein>
<comment type="caution">
    <text evidence="3">The sequence shown here is derived from an EMBL/GenBank/DDBJ whole genome shotgun (WGS) entry which is preliminary data.</text>
</comment>
<dbReference type="STRING" id="745411.B3C1_14752"/>
<dbReference type="PATRIC" id="fig|745411.4.peg.2901"/>
<proteinExistence type="predicted"/>
<sequence>MDNAMTDAQNSPQRSRLRNYLMFLIPSLIGISLFMTPLSYQGDITIAIAVVAKSFKALLLDIMPELLTGIISLSALLTLACSLLRPAKVMASPFLKGLFCPNWIWVLIRVLGAAFAVLIYSQKGPAALLDENTGGLVFSDLLPTLLSVFIFAGLLLPLLLDFGLLEFVGTLMTKVMRPVFKLPGRSAVDCFASWLGDGSVGILLTGKQFEGGFYTQREAAIIGTTFSAVSITFSLVVLAQVKLESYFLPFYGAICLAGIVAAIIVPRLPPLRWKKDHFIDGRQRTGEEESIPSHHGVLSFGLERALHRANSIDTLKKPLADGVKNAIDMLLGVLPVVMAVGTVALLIAEHTPIFGWLGKPFVPYLELLGIPEAVAASKTVMVGFADMFIPSVLITGVENDMTRFVVAAMSVTQLIYLSEVGALLLGSRIPVNFIELFVIFILRTLVTLPVIAGVAHLVF</sequence>
<evidence type="ECO:0000259" key="2">
    <source>
        <dbReference type="Pfam" id="PF07670"/>
    </source>
</evidence>
<dbReference type="Pfam" id="PF07670">
    <property type="entry name" value="Gate"/>
    <property type="match status" value="1"/>
</dbReference>
<name>K2J3V6_9GAMM</name>